<name>A0A4R4AA27_MARGR</name>
<proteinExistence type="predicted"/>
<evidence type="ECO:0000313" key="2">
    <source>
        <dbReference type="EMBL" id="TCW35604.1"/>
    </source>
</evidence>
<sequence length="262" mass="28902">MNGCMLKTQTRLLGASLLLCPWLVAQAHFQTLIPSHEILDAATGPELSLELEFTHPMAGGPRMDMAPPVRFEVLGPQGREDLGDRLEVVEHPDGVRGYRADYRVKGPGDHLFMVEPAPYWEPAEGVMIVHYTKVVVDAFDAQDGWERLLGLPVEIEPLTRPYGLWTGNLFQGVVRRAGEPVPFAEVEVEWRNDGSIEAPAPAFLTQVVRADGDGVFSYVMPFPGWWGFAALLPGEQPMTNPEGEAVPVELGALIWVRARAPE</sequence>
<reference evidence="2 3" key="1">
    <citation type="submission" date="2019-03" db="EMBL/GenBank/DDBJ databases">
        <title>Genomic Encyclopedia of Type Strains, Phase IV (KMG-IV): sequencing the most valuable type-strain genomes for metagenomic binning, comparative biology and taxonomic classification.</title>
        <authorList>
            <person name="Goeker M."/>
        </authorList>
    </citation>
    <scope>NUCLEOTIDE SEQUENCE [LARGE SCALE GENOMIC DNA]</scope>
    <source>
        <strain evidence="2 3">DSM 203</strain>
    </source>
</reference>
<gene>
    <name evidence="2" type="ORF">EDC29_106172</name>
</gene>
<dbReference type="Proteomes" id="UP000295247">
    <property type="component" value="Unassembled WGS sequence"/>
</dbReference>
<evidence type="ECO:0000313" key="3">
    <source>
        <dbReference type="Proteomes" id="UP000295247"/>
    </source>
</evidence>
<accession>A0A4R4AA27</accession>
<evidence type="ECO:0000256" key="1">
    <source>
        <dbReference type="SAM" id="SignalP"/>
    </source>
</evidence>
<dbReference type="InterPro" id="IPR019613">
    <property type="entry name" value="DUF4198"/>
</dbReference>
<dbReference type="AlphaFoldDB" id="A0A4R4AA27"/>
<dbReference type="EMBL" id="SMDC01000006">
    <property type="protein sequence ID" value="TCW35604.1"/>
    <property type="molecule type" value="Genomic_DNA"/>
</dbReference>
<comment type="caution">
    <text evidence="2">The sequence shown here is derived from an EMBL/GenBank/DDBJ whole genome shotgun (WGS) entry which is preliminary data.</text>
</comment>
<organism evidence="2 3">
    <name type="scientific">Marichromatium gracile</name>
    <name type="common">Chromatium gracile</name>
    <dbReference type="NCBI Taxonomy" id="1048"/>
    <lineage>
        <taxon>Bacteria</taxon>
        <taxon>Pseudomonadati</taxon>
        <taxon>Pseudomonadota</taxon>
        <taxon>Gammaproteobacteria</taxon>
        <taxon>Chromatiales</taxon>
        <taxon>Chromatiaceae</taxon>
        <taxon>Marichromatium</taxon>
    </lineage>
</organism>
<feature type="chain" id="PRO_5020553891" evidence="1">
    <location>
        <begin position="28"/>
        <end position="262"/>
    </location>
</feature>
<dbReference type="Pfam" id="PF10670">
    <property type="entry name" value="DUF4198"/>
    <property type="match status" value="1"/>
</dbReference>
<feature type="signal peptide" evidence="1">
    <location>
        <begin position="1"/>
        <end position="27"/>
    </location>
</feature>
<keyword evidence="1" id="KW-0732">Signal</keyword>
<dbReference type="RefSeq" id="WP_369957844.1">
    <property type="nucleotide sequence ID" value="NZ_NRRH01000009.1"/>
</dbReference>
<protein>
    <submittedName>
        <fullName evidence="2">Cobalt/nickel transport protein</fullName>
    </submittedName>
</protein>